<keyword evidence="2" id="KW-1185">Reference proteome</keyword>
<gene>
    <name evidence="1" type="ORF">QO002_002907</name>
</gene>
<dbReference type="RefSeq" id="WP_307230819.1">
    <property type="nucleotide sequence ID" value="NZ_JAUSVF010000001.1"/>
</dbReference>
<dbReference type="EMBL" id="JAUSVF010000001">
    <property type="protein sequence ID" value="MDQ0320769.1"/>
    <property type="molecule type" value="Genomic_DNA"/>
</dbReference>
<protein>
    <submittedName>
        <fullName evidence="1">Uncharacterized protein</fullName>
    </submittedName>
</protein>
<dbReference type="PROSITE" id="PS51257">
    <property type="entry name" value="PROKAR_LIPOPROTEIN"/>
    <property type="match status" value="1"/>
</dbReference>
<evidence type="ECO:0000313" key="2">
    <source>
        <dbReference type="Proteomes" id="UP001230207"/>
    </source>
</evidence>
<comment type="caution">
    <text evidence="1">The sequence shown here is derived from an EMBL/GenBank/DDBJ whole genome shotgun (WGS) entry which is preliminary data.</text>
</comment>
<evidence type="ECO:0000313" key="1">
    <source>
        <dbReference type="EMBL" id="MDQ0320769.1"/>
    </source>
</evidence>
<dbReference type="Proteomes" id="UP001230207">
    <property type="component" value="Unassembled WGS sequence"/>
</dbReference>
<sequence length="85" mass="9814">MEATRRPTADEPITDAERRDAMMLMTVGLLAAACHIEDPIQEGPLRLSRFEDLIQLLCRSELLWHLENSKFEVTFEAQNLNIKFI</sequence>
<name>A0ABU0BSX8_9HYPH</name>
<reference evidence="1 2" key="1">
    <citation type="submission" date="2023-07" db="EMBL/GenBank/DDBJ databases">
        <title>Genomic Encyclopedia of Type Strains, Phase IV (KMG-IV): sequencing the most valuable type-strain genomes for metagenomic binning, comparative biology and taxonomic classification.</title>
        <authorList>
            <person name="Goeker M."/>
        </authorList>
    </citation>
    <scope>NUCLEOTIDE SEQUENCE [LARGE SCALE GENOMIC DNA]</scope>
    <source>
        <strain evidence="1 2">DSM 1112</strain>
    </source>
</reference>
<proteinExistence type="predicted"/>
<accession>A0ABU0BSX8</accession>
<organism evidence="1 2">
    <name type="scientific">Pararhizobium capsulatum DSM 1112</name>
    <dbReference type="NCBI Taxonomy" id="1121113"/>
    <lineage>
        <taxon>Bacteria</taxon>
        <taxon>Pseudomonadati</taxon>
        <taxon>Pseudomonadota</taxon>
        <taxon>Alphaproteobacteria</taxon>
        <taxon>Hyphomicrobiales</taxon>
        <taxon>Rhizobiaceae</taxon>
        <taxon>Rhizobium/Agrobacterium group</taxon>
        <taxon>Pararhizobium</taxon>
    </lineage>
</organism>